<accession>A0ACC2YYG6</accession>
<dbReference type="EMBL" id="JAPDRP010000017">
    <property type="protein sequence ID" value="KAJ9640476.1"/>
    <property type="molecule type" value="Genomic_DNA"/>
</dbReference>
<proteinExistence type="predicted"/>
<keyword evidence="2" id="KW-1185">Reference proteome</keyword>
<protein>
    <submittedName>
        <fullName evidence="1">Uncharacterized protein</fullName>
    </submittedName>
</protein>
<organism evidence="1 2">
    <name type="scientific">Coniosporium tulheliwenetii</name>
    <dbReference type="NCBI Taxonomy" id="3383036"/>
    <lineage>
        <taxon>Eukaryota</taxon>
        <taxon>Fungi</taxon>
        <taxon>Dikarya</taxon>
        <taxon>Ascomycota</taxon>
        <taxon>Pezizomycotina</taxon>
        <taxon>Dothideomycetes</taxon>
        <taxon>Dothideomycetes incertae sedis</taxon>
        <taxon>Coniosporium</taxon>
    </lineage>
</organism>
<gene>
    <name evidence="1" type="ORF">H2199_006015</name>
</gene>
<comment type="caution">
    <text evidence="1">The sequence shown here is derived from an EMBL/GenBank/DDBJ whole genome shotgun (WGS) entry which is preliminary data.</text>
</comment>
<dbReference type="Proteomes" id="UP001172680">
    <property type="component" value="Unassembled WGS sequence"/>
</dbReference>
<reference evidence="1" key="1">
    <citation type="submission" date="2022-10" db="EMBL/GenBank/DDBJ databases">
        <title>Culturing micro-colonial fungi from biological soil crusts in the Mojave desert and describing Neophaeococcomyces mojavensis, and introducing the new genera and species Taxawa tesnikishii.</title>
        <authorList>
            <person name="Kurbessoian T."/>
            <person name="Stajich J.E."/>
        </authorList>
    </citation>
    <scope>NUCLEOTIDE SEQUENCE</scope>
    <source>
        <strain evidence="1">JES_115</strain>
    </source>
</reference>
<evidence type="ECO:0000313" key="2">
    <source>
        <dbReference type="Proteomes" id="UP001172680"/>
    </source>
</evidence>
<name>A0ACC2YYG6_9PEZI</name>
<evidence type="ECO:0000313" key="1">
    <source>
        <dbReference type="EMBL" id="KAJ9640476.1"/>
    </source>
</evidence>
<sequence length="460" mass="53175">MDHATFVDPNLTRPDLLVLKNLLQDIERTKTLGSDREPTKSTLGIPALQKKSLYALPIPSVVFVNSHTEGSTAPLDTSFPDDEKTIEALEALNDPTHEDFDPTVFVTWDLKDVKLPAVLDRHVLRPYIAWARTVVRKETDVVVLTHLILYFTTSVPSALFLYYHFSWLHGVLHCLMQGWYVGTYTLMRHQHIHMNGILASRHAWLDSTFAYILDPLMGHTWNTYYYHHVKHHHVEANGPEDLSSTLRYQRDDLLNFLHYLGRFCFLVWLDLPLYFLRKGKPLMALKAGSGELANLMAIYLLATYLNFRATAFVFIVPLSLLRIGLMVGNWGQHAFVDDVDPDSDFRSSITLIDVASNRFCYNDGYHTSHHLNPRRHWRDHPVAFLRQKDRYAGEQALVFRNIDYVMITVRLLRKDYVHLAKCLVPIGDQVGMSLEEIAVMLRTKTRKFTEEDIAEKFQKK</sequence>